<organism evidence="1 2">
    <name type="scientific">Gossypium barbadense</name>
    <name type="common">Sea Island cotton</name>
    <name type="synonym">Hibiscus barbadensis</name>
    <dbReference type="NCBI Taxonomy" id="3634"/>
    <lineage>
        <taxon>Eukaryota</taxon>
        <taxon>Viridiplantae</taxon>
        <taxon>Streptophyta</taxon>
        <taxon>Embryophyta</taxon>
        <taxon>Tracheophyta</taxon>
        <taxon>Spermatophyta</taxon>
        <taxon>Magnoliopsida</taxon>
        <taxon>eudicotyledons</taxon>
        <taxon>Gunneridae</taxon>
        <taxon>Pentapetalae</taxon>
        <taxon>rosids</taxon>
        <taxon>malvids</taxon>
        <taxon>Malvales</taxon>
        <taxon>Malvaceae</taxon>
        <taxon>Malvoideae</taxon>
        <taxon>Gossypium</taxon>
    </lineage>
</organism>
<dbReference type="EMBL" id="KZ662956">
    <property type="protein sequence ID" value="PPS17145.1"/>
    <property type="molecule type" value="Genomic_DNA"/>
</dbReference>
<evidence type="ECO:0000313" key="2">
    <source>
        <dbReference type="Proteomes" id="UP000239757"/>
    </source>
</evidence>
<sequence length="203" mass="21788">MGITRYLGLSLDNISLFNLGPMISAFYNRTLVFGLDSVAGPPRVEYEALPTACFGGSKYMHVKDLCPVVAIDRTSECLPEAAMINEVKSRKQLRSSRFTMLKKVREKRDNHAVSAGGFLSVKGAKIYPGEVDGFNTRVRDKSLRGLGLISILGFKPSSGIGSSKEATAVAKEMDDMGCLIVVLVVEPGTLNSSSQAANGRPGI</sequence>
<dbReference type="AlphaFoldDB" id="A0A2P5YNH4"/>
<proteinExistence type="predicted"/>
<accession>A0A2P5YNH4</accession>
<evidence type="ECO:0000313" key="1">
    <source>
        <dbReference type="EMBL" id="PPS17145.1"/>
    </source>
</evidence>
<protein>
    <submittedName>
        <fullName evidence="1">Uncharacterized protein</fullName>
    </submittedName>
</protein>
<gene>
    <name evidence="1" type="ORF">GOBAR_AA03429</name>
</gene>
<dbReference type="Proteomes" id="UP000239757">
    <property type="component" value="Unassembled WGS sequence"/>
</dbReference>
<reference evidence="1 2" key="1">
    <citation type="submission" date="2015-01" db="EMBL/GenBank/DDBJ databases">
        <title>Genome of allotetraploid Gossypium barbadense reveals genomic plasticity and fiber elongation in cotton evolution.</title>
        <authorList>
            <person name="Chen X."/>
            <person name="Liu X."/>
            <person name="Zhao B."/>
            <person name="Zheng H."/>
            <person name="Hu Y."/>
            <person name="Lu G."/>
            <person name="Yang C."/>
            <person name="Chen J."/>
            <person name="Shan C."/>
            <person name="Zhang L."/>
            <person name="Zhou Y."/>
            <person name="Wang L."/>
            <person name="Guo W."/>
            <person name="Bai Y."/>
            <person name="Ruan J."/>
            <person name="Shangguan X."/>
            <person name="Mao Y."/>
            <person name="Jiang J."/>
            <person name="Zhu Y."/>
            <person name="Lei J."/>
            <person name="Kang H."/>
            <person name="Chen S."/>
            <person name="He X."/>
            <person name="Wang R."/>
            <person name="Wang Y."/>
            <person name="Chen J."/>
            <person name="Wang L."/>
            <person name="Yu S."/>
            <person name="Wang B."/>
            <person name="Wei J."/>
            <person name="Song S."/>
            <person name="Lu X."/>
            <person name="Gao Z."/>
            <person name="Gu W."/>
            <person name="Deng X."/>
            <person name="Ma D."/>
            <person name="Wang S."/>
            <person name="Liang W."/>
            <person name="Fang L."/>
            <person name="Cai C."/>
            <person name="Zhu X."/>
            <person name="Zhou B."/>
            <person name="Zhang Y."/>
            <person name="Chen Z."/>
            <person name="Xu S."/>
            <person name="Zhu R."/>
            <person name="Wang S."/>
            <person name="Zhang T."/>
            <person name="Zhao G."/>
        </authorList>
    </citation>
    <scope>NUCLEOTIDE SEQUENCE [LARGE SCALE GENOMIC DNA]</scope>
    <source>
        <strain evidence="2">cv. Xinhai21</strain>
        <tissue evidence="1">Leaf</tissue>
    </source>
</reference>
<name>A0A2P5YNH4_GOSBA</name>